<dbReference type="EMBL" id="JAXOJX010000008">
    <property type="protein sequence ID" value="MDZ5456376.1"/>
    <property type="molecule type" value="Genomic_DNA"/>
</dbReference>
<keyword evidence="9" id="KW-1185">Reference proteome</keyword>
<evidence type="ECO:0000313" key="9">
    <source>
        <dbReference type="Proteomes" id="UP001293718"/>
    </source>
</evidence>
<reference evidence="8 9" key="1">
    <citation type="submission" date="2023-11" db="EMBL/GenBank/DDBJ databases">
        <title>Draft genome of Azohydromonas lata strain H1 (DSM1123), a polyhydroxyalkanoate producer.</title>
        <authorList>
            <person name="Traversa D."/>
            <person name="D'Addabbo P."/>
            <person name="Pazzani C."/>
            <person name="Manzari C."/>
            <person name="Chiara M."/>
            <person name="Scrascia M."/>
        </authorList>
    </citation>
    <scope>NUCLEOTIDE SEQUENCE [LARGE SCALE GENOMIC DNA]</scope>
    <source>
        <strain evidence="8 9">H1</strain>
    </source>
</reference>
<proteinExistence type="inferred from homology"/>
<feature type="compositionally biased region" description="Gly residues" evidence="5">
    <location>
        <begin position="38"/>
        <end position="56"/>
    </location>
</feature>
<dbReference type="InterPro" id="IPR003783">
    <property type="entry name" value="Regulatory_RecX"/>
</dbReference>
<evidence type="ECO:0000256" key="5">
    <source>
        <dbReference type="SAM" id="MobiDB-lite"/>
    </source>
</evidence>
<feature type="domain" description="RecX third three-helical" evidence="7">
    <location>
        <begin position="159"/>
        <end position="205"/>
    </location>
</feature>
<dbReference type="InterPro" id="IPR053925">
    <property type="entry name" value="RecX_HTH_3rd"/>
</dbReference>
<gene>
    <name evidence="8" type="ORF">SM757_07295</name>
</gene>
<dbReference type="InterPro" id="IPR053924">
    <property type="entry name" value="RecX_HTH_2nd"/>
</dbReference>
<feature type="region of interest" description="Disordered" evidence="5">
    <location>
        <begin position="1"/>
        <end position="90"/>
    </location>
</feature>
<dbReference type="Proteomes" id="UP001293718">
    <property type="component" value="Unassembled WGS sequence"/>
</dbReference>
<evidence type="ECO:0000256" key="2">
    <source>
        <dbReference type="ARBA" id="ARBA00009695"/>
    </source>
</evidence>
<keyword evidence="4" id="KW-0963">Cytoplasm</keyword>
<comment type="caution">
    <text evidence="8">The sequence shown here is derived from an EMBL/GenBank/DDBJ whole genome shotgun (WGS) entry which is preliminary data.</text>
</comment>
<name>A0ABU5IBB0_9BURK</name>
<accession>A0ABU5IBB0</accession>
<evidence type="ECO:0000256" key="3">
    <source>
        <dbReference type="ARBA" id="ARBA00018111"/>
    </source>
</evidence>
<feature type="compositionally biased region" description="Basic and acidic residues" evidence="5">
    <location>
        <begin position="1"/>
        <end position="11"/>
    </location>
</feature>
<protein>
    <recommendedName>
        <fullName evidence="3">Regulatory protein RecX</fullName>
    </recommendedName>
</protein>
<dbReference type="Pfam" id="PF02631">
    <property type="entry name" value="RecX_HTH2"/>
    <property type="match status" value="1"/>
</dbReference>
<feature type="domain" description="RecX second three-helical" evidence="6">
    <location>
        <begin position="117"/>
        <end position="148"/>
    </location>
</feature>
<dbReference type="InterPro" id="IPR036388">
    <property type="entry name" value="WH-like_DNA-bd_sf"/>
</dbReference>
<comment type="subcellular location">
    <subcellularLocation>
        <location evidence="1">Cytoplasm</location>
    </subcellularLocation>
</comment>
<evidence type="ECO:0000256" key="1">
    <source>
        <dbReference type="ARBA" id="ARBA00004496"/>
    </source>
</evidence>
<evidence type="ECO:0000256" key="4">
    <source>
        <dbReference type="ARBA" id="ARBA00022490"/>
    </source>
</evidence>
<dbReference type="Pfam" id="PF21981">
    <property type="entry name" value="RecX_HTH3"/>
    <property type="match status" value="1"/>
</dbReference>
<sequence>MTPRNPDDLHRLPGPAPARPGIFSSRNAAGAPPKAGPRRGGWGSRGARAGQGGGVADGSDEADSAWAAGRAPDRADDFDVPAPPPAQPAVDTAAAWAEADSDLDVLLDWLQAHRYLSEERFVESRVHARAGRFGNLRIRQELAQHGVALGEEAAQQLRDTELERCRDVWARKFGGEPPADAAARARQMRFLAARGFSADVIRRVLQARDD</sequence>
<dbReference type="PANTHER" id="PTHR33602:SF1">
    <property type="entry name" value="REGULATORY PROTEIN RECX FAMILY PROTEIN"/>
    <property type="match status" value="1"/>
</dbReference>
<comment type="similarity">
    <text evidence="2">Belongs to the RecX family.</text>
</comment>
<dbReference type="Gene3D" id="1.10.10.10">
    <property type="entry name" value="Winged helix-like DNA-binding domain superfamily/Winged helix DNA-binding domain"/>
    <property type="match status" value="2"/>
</dbReference>
<evidence type="ECO:0000313" key="8">
    <source>
        <dbReference type="EMBL" id="MDZ5456376.1"/>
    </source>
</evidence>
<organism evidence="8 9">
    <name type="scientific">Azohydromonas lata</name>
    <dbReference type="NCBI Taxonomy" id="45677"/>
    <lineage>
        <taxon>Bacteria</taxon>
        <taxon>Pseudomonadati</taxon>
        <taxon>Pseudomonadota</taxon>
        <taxon>Betaproteobacteria</taxon>
        <taxon>Burkholderiales</taxon>
        <taxon>Sphaerotilaceae</taxon>
        <taxon>Azohydromonas</taxon>
    </lineage>
</organism>
<dbReference type="RefSeq" id="WP_322464998.1">
    <property type="nucleotide sequence ID" value="NZ_JAXOJX010000008.1"/>
</dbReference>
<evidence type="ECO:0000259" key="7">
    <source>
        <dbReference type="Pfam" id="PF21981"/>
    </source>
</evidence>
<evidence type="ECO:0000259" key="6">
    <source>
        <dbReference type="Pfam" id="PF02631"/>
    </source>
</evidence>
<dbReference type="PANTHER" id="PTHR33602">
    <property type="entry name" value="REGULATORY PROTEIN RECX FAMILY PROTEIN"/>
    <property type="match status" value="1"/>
</dbReference>